<dbReference type="CDD" id="cd21105">
    <property type="entry name" value="PGAP4-like"/>
    <property type="match status" value="1"/>
</dbReference>
<dbReference type="AlphaFoldDB" id="G0NFJ5"/>
<dbReference type="FunCoup" id="G0NFJ5">
    <property type="interactions" value="525"/>
</dbReference>
<evidence type="ECO:0000313" key="3">
    <source>
        <dbReference type="Proteomes" id="UP000008068"/>
    </source>
</evidence>
<reference evidence="3" key="1">
    <citation type="submission" date="2011-07" db="EMBL/GenBank/DDBJ databases">
        <authorList>
            <consortium name="Caenorhabditis brenneri Sequencing and Analysis Consortium"/>
            <person name="Wilson R.K."/>
        </authorList>
    </citation>
    <scope>NUCLEOTIDE SEQUENCE [LARGE SCALE GENOMIC DNA]</scope>
    <source>
        <strain evidence="3">PB2801</strain>
    </source>
</reference>
<keyword evidence="1" id="KW-0812">Transmembrane</keyword>
<accession>G0NFJ5</accession>
<keyword evidence="1" id="KW-0472">Membrane</keyword>
<dbReference type="InParanoid" id="G0NFJ5"/>
<dbReference type="PANTHER" id="PTHR31410:SF1">
    <property type="entry name" value="POST-GPI ATTACHMENT TO PROTEINS FACTOR 4"/>
    <property type="match status" value="1"/>
</dbReference>
<dbReference type="HOGENOM" id="CLU_065867_0_0_1"/>
<dbReference type="InterPro" id="IPR029675">
    <property type="entry name" value="PGAP4"/>
</dbReference>
<name>G0NFJ5_CAEBE</name>
<dbReference type="GO" id="GO:0016757">
    <property type="term" value="F:glycosyltransferase activity"/>
    <property type="evidence" value="ECO:0007669"/>
    <property type="project" value="InterPro"/>
</dbReference>
<dbReference type="PANTHER" id="PTHR31410">
    <property type="entry name" value="TRANSMEMBRANE PROTEIN 246"/>
    <property type="match status" value="1"/>
</dbReference>
<dbReference type="GO" id="GO:0000139">
    <property type="term" value="C:Golgi membrane"/>
    <property type="evidence" value="ECO:0007669"/>
    <property type="project" value="InterPro"/>
</dbReference>
<dbReference type="eggNOG" id="ENOG502TH43">
    <property type="taxonomic scope" value="Eukaryota"/>
</dbReference>
<gene>
    <name evidence="2" type="ORF">CAEBREN_14191</name>
</gene>
<dbReference type="GO" id="GO:0006506">
    <property type="term" value="P:GPI anchor biosynthetic process"/>
    <property type="evidence" value="ECO:0007669"/>
    <property type="project" value="InterPro"/>
</dbReference>
<organism evidence="3">
    <name type="scientific">Caenorhabditis brenneri</name>
    <name type="common">Nematode worm</name>
    <dbReference type="NCBI Taxonomy" id="135651"/>
    <lineage>
        <taxon>Eukaryota</taxon>
        <taxon>Metazoa</taxon>
        <taxon>Ecdysozoa</taxon>
        <taxon>Nematoda</taxon>
        <taxon>Chromadorea</taxon>
        <taxon>Rhabditida</taxon>
        <taxon>Rhabditina</taxon>
        <taxon>Rhabditomorpha</taxon>
        <taxon>Rhabditoidea</taxon>
        <taxon>Rhabditidae</taxon>
        <taxon>Peloderinae</taxon>
        <taxon>Caenorhabditis</taxon>
    </lineage>
</organism>
<keyword evidence="3" id="KW-1185">Reference proteome</keyword>
<feature type="transmembrane region" description="Helical" evidence="1">
    <location>
        <begin position="45"/>
        <end position="66"/>
    </location>
</feature>
<dbReference type="Proteomes" id="UP000008068">
    <property type="component" value="Unassembled WGS sequence"/>
</dbReference>
<proteinExistence type="predicted"/>
<dbReference type="OMA" id="ICNVESE"/>
<protein>
    <submittedName>
        <fullName evidence="2">Uncharacterized protein</fullName>
    </submittedName>
</protein>
<dbReference type="OrthoDB" id="2016523at2759"/>
<dbReference type="STRING" id="135651.G0NFJ5"/>
<sequence>MPATSNFGKIIIVFLKRFLKSLVSLKHSPRNNLCSTRRKTWTSSILQQLFLVLLLFPIIHFTILIIRGVTPRIGHDELLFPSELLTDEPRLNEHRTRVAEKVMESLKKPMKNPVSASVDIRVIASNRGFGVLFQTVIFLLEQQQQHRNSPDFNFSVSICNVESDIFPDLQRFSELEIPVTTFGRNFEVEPEEKLNSTIRKENEDYWKCLGLPTESRYILLMEDDVIVLPEFSTLLKSMIRKLDFSENVDYVKLYHPKYLRKIPFYFLIAIPTVSSSFFLCYFVKIVSGNFQILTFLILSIVIFWDLKSFGSQFPSEIRYHLTGSAYFSVPESCCTQAVIFRQSSVSEMLEIFNNSVAFSGYAKDHILDESSQFTGRQSDINYVAHIGSFSSVRQKAVSLSDDWREI</sequence>
<feature type="transmembrane region" description="Helical" evidence="1">
    <location>
        <begin position="290"/>
        <end position="306"/>
    </location>
</feature>
<feature type="transmembrane region" description="Helical" evidence="1">
    <location>
        <begin position="262"/>
        <end position="284"/>
    </location>
</feature>
<evidence type="ECO:0000256" key="1">
    <source>
        <dbReference type="SAM" id="Phobius"/>
    </source>
</evidence>
<keyword evidence="1" id="KW-1133">Transmembrane helix</keyword>
<evidence type="ECO:0000313" key="2">
    <source>
        <dbReference type="EMBL" id="EGT59621.1"/>
    </source>
</evidence>
<dbReference type="EMBL" id="GL379876">
    <property type="protein sequence ID" value="EGT59621.1"/>
    <property type="molecule type" value="Genomic_DNA"/>
</dbReference>